<gene>
    <name evidence="1" type="ORF">HLUCCA11_23560</name>
</gene>
<evidence type="ECO:0000313" key="1">
    <source>
        <dbReference type="EMBL" id="KPQ31541.1"/>
    </source>
</evidence>
<reference evidence="1 2" key="1">
    <citation type="submission" date="2015-09" db="EMBL/GenBank/DDBJ databases">
        <title>Identification and resolution of microdiversity through metagenomic sequencing of parallel consortia.</title>
        <authorList>
            <person name="Nelson W.C."/>
            <person name="Romine M.F."/>
            <person name="Lindemann S.R."/>
        </authorList>
    </citation>
    <scope>NUCLEOTIDE SEQUENCE [LARGE SCALE GENOMIC DNA]</scope>
    <source>
        <strain evidence="1">Ana</strain>
    </source>
</reference>
<organism evidence="1 2">
    <name type="scientific">Phormidesmis priestleyi Ana</name>
    <dbReference type="NCBI Taxonomy" id="1666911"/>
    <lineage>
        <taxon>Bacteria</taxon>
        <taxon>Bacillati</taxon>
        <taxon>Cyanobacteriota</taxon>
        <taxon>Cyanophyceae</taxon>
        <taxon>Leptolyngbyales</taxon>
        <taxon>Leptolyngbyaceae</taxon>
        <taxon>Phormidesmis</taxon>
    </lineage>
</organism>
<sequence>MVKSAKRNGADAVLLVPDNSLVPRAEAVIKAAHQEGIGLLAATNLYREEILKGSCPAIDGMSLSMAWHARGNANADFVKAAASSKFWQGEVNFA</sequence>
<dbReference type="EMBL" id="LJZR01000097">
    <property type="protein sequence ID" value="KPQ31541.1"/>
    <property type="molecule type" value="Genomic_DNA"/>
</dbReference>
<comment type="caution">
    <text evidence="1">The sequence shown here is derived from an EMBL/GenBank/DDBJ whole genome shotgun (WGS) entry which is preliminary data.</text>
</comment>
<accession>A0A0P7ZPJ7</accession>
<evidence type="ECO:0000313" key="2">
    <source>
        <dbReference type="Proteomes" id="UP000050465"/>
    </source>
</evidence>
<dbReference type="Proteomes" id="UP000050465">
    <property type="component" value="Unassembled WGS sequence"/>
</dbReference>
<proteinExistence type="predicted"/>
<name>A0A0P7ZPJ7_9CYAN</name>
<feature type="non-terminal residue" evidence="1">
    <location>
        <position position="94"/>
    </location>
</feature>
<protein>
    <submittedName>
        <fullName evidence="1">Uncharacterized protein</fullName>
    </submittedName>
</protein>
<dbReference type="STRING" id="1666911.HLUCCA11_23560"/>
<dbReference type="AlphaFoldDB" id="A0A0P7ZPJ7"/>